<keyword evidence="4" id="KW-0238">DNA-binding</keyword>
<dbReference type="HOGENOM" id="CLU_2628549_0_0_1"/>
<evidence type="ECO:0000313" key="5">
    <source>
        <dbReference type="EMBL" id="KIJ98757.1"/>
    </source>
</evidence>
<protein>
    <submittedName>
        <fullName evidence="6">Uncharacterized protein</fullName>
    </submittedName>
</protein>
<accession>A0A0C9X9A8</accession>
<proteinExistence type="inferred from homology"/>
<evidence type="ECO:0000256" key="2">
    <source>
        <dbReference type="ARBA" id="ARBA00010343"/>
    </source>
</evidence>
<organism evidence="6 7">
    <name type="scientific">Laccaria amethystina LaAM-08-1</name>
    <dbReference type="NCBI Taxonomy" id="1095629"/>
    <lineage>
        <taxon>Eukaryota</taxon>
        <taxon>Fungi</taxon>
        <taxon>Dikarya</taxon>
        <taxon>Basidiomycota</taxon>
        <taxon>Agaricomycotina</taxon>
        <taxon>Agaricomycetes</taxon>
        <taxon>Agaricomycetidae</taxon>
        <taxon>Agaricales</taxon>
        <taxon>Agaricineae</taxon>
        <taxon>Hydnangiaceae</taxon>
        <taxon>Laccaria</taxon>
    </lineage>
</organism>
<feature type="non-terminal residue" evidence="6">
    <location>
        <position position="1"/>
    </location>
</feature>
<dbReference type="Gene3D" id="1.10.20.10">
    <property type="entry name" value="Histone, subunit A"/>
    <property type="match status" value="1"/>
</dbReference>
<dbReference type="GO" id="GO:0030527">
    <property type="term" value="F:structural constituent of chromatin"/>
    <property type="evidence" value="ECO:0007669"/>
    <property type="project" value="InterPro"/>
</dbReference>
<comment type="subcellular location">
    <subcellularLocation>
        <location evidence="1">Chromosome</location>
    </subcellularLocation>
</comment>
<dbReference type="InterPro" id="IPR009072">
    <property type="entry name" value="Histone-fold"/>
</dbReference>
<comment type="similarity">
    <text evidence="2">Belongs to the histone H3 family.</text>
</comment>
<evidence type="ECO:0000256" key="1">
    <source>
        <dbReference type="ARBA" id="ARBA00004286"/>
    </source>
</evidence>
<dbReference type="GO" id="GO:0003677">
    <property type="term" value="F:DNA binding"/>
    <property type="evidence" value="ECO:0007669"/>
    <property type="project" value="InterPro"/>
</dbReference>
<keyword evidence="7" id="KW-1185">Reference proteome</keyword>
<dbReference type="STRING" id="1095629.A0A0C9X9A8"/>
<evidence type="ECO:0000256" key="4">
    <source>
        <dbReference type="ARBA" id="ARBA00023269"/>
    </source>
</evidence>
<gene>
    <name evidence="5" type="ORF">K443DRAFT_103450</name>
    <name evidence="6" type="ORF">K443DRAFT_98469</name>
</gene>
<keyword evidence="4" id="KW-0544">Nucleosome core</keyword>
<reference evidence="6 7" key="1">
    <citation type="submission" date="2014-04" db="EMBL/GenBank/DDBJ databases">
        <authorList>
            <consortium name="DOE Joint Genome Institute"/>
            <person name="Kuo A."/>
            <person name="Kohler A."/>
            <person name="Nagy L.G."/>
            <person name="Floudas D."/>
            <person name="Copeland A."/>
            <person name="Barry K.W."/>
            <person name="Cichocki N."/>
            <person name="Veneault-Fourrey C."/>
            <person name="LaButti K."/>
            <person name="Lindquist E.A."/>
            <person name="Lipzen A."/>
            <person name="Lundell T."/>
            <person name="Morin E."/>
            <person name="Murat C."/>
            <person name="Sun H."/>
            <person name="Tunlid A."/>
            <person name="Henrissat B."/>
            <person name="Grigoriev I.V."/>
            <person name="Hibbett D.S."/>
            <person name="Martin F."/>
            <person name="Nordberg H.P."/>
            <person name="Cantor M.N."/>
            <person name="Hua S.X."/>
        </authorList>
    </citation>
    <scope>NUCLEOTIDE SEQUENCE [LARGE SCALE GENOMIC DNA]</scope>
    <source>
        <strain evidence="6 7">LaAM-08-1</strain>
    </source>
</reference>
<dbReference type="InterPro" id="IPR000164">
    <property type="entry name" value="Histone_H3/CENP-A"/>
</dbReference>
<dbReference type="PROSITE" id="PS00959">
    <property type="entry name" value="HISTONE_H3_2"/>
    <property type="match status" value="1"/>
</dbReference>
<reference evidence="7" key="2">
    <citation type="submission" date="2015-01" db="EMBL/GenBank/DDBJ databases">
        <title>Evolutionary Origins and Diversification of the Mycorrhizal Mutualists.</title>
        <authorList>
            <consortium name="DOE Joint Genome Institute"/>
            <consortium name="Mycorrhizal Genomics Consortium"/>
            <person name="Kohler A."/>
            <person name="Kuo A."/>
            <person name="Nagy L.G."/>
            <person name="Floudas D."/>
            <person name="Copeland A."/>
            <person name="Barry K.W."/>
            <person name="Cichocki N."/>
            <person name="Veneault-Fourrey C."/>
            <person name="LaButti K."/>
            <person name="Lindquist E.A."/>
            <person name="Lipzen A."/>
            <person name="Lundell T."/>
            <person name="Morin E."/>
            <person name="Murat C."/>
            <person name="Riley R."/>
            <person name="Ohm R."/>
            <person name="Sun H."/>
            <person name="Tunlid A."/>
            <person name="Henrissat B."/>
            <person name="Grigoriev I.V."/>
            <person name="Hibbett D.S."/>
            <person name="Martin F."/>
        </authorList>
    </citation>
    <scope>NUCLEOTIDE SEQUENCE [LARGE SCALE GENOMIC DNA]</scope>
    <source>
        <strain evidence="5 7">LaAM-08-1</strain>
    </source>
</reference>
<name>A0A0C9X9A8_9AGAR</name>
<evidence type="ECO:0000313" key="6">
    <source>
        <dbReference type="EMBL" id="KIK01561.1"/>
    </source>
</evidence>
<dbReference type="EMBL" id="KN838605">
    <property type="protein sequence ID" value="KIK01561.1"/>
    <property type="molecule type" value="Genomic_DNA"/>
</dbReference>
<keyword evidence="3" id="KW-0158">Chromosome</keyword>
<dbReference type="GO" id="GO:0000786">
    <property type="term" value="C:nucleosome"/>
    <property type="evidence" value="ECO:0007669"/>
    <property type="project" value="UniProtKB-KW"/>
</dbReference>
<reference evidence="6" key="3">
    <citation type="submission" date="2015-02" db="EMBL/GenBank/DDBJ databases">
        <title>Evolutionary Origins and Diversification of the Mycorrhizal Mutualists.</title>
        <authorList>
            <consortium name="DOE Joint Genome Institute"/>
            <consortium name="Mycorrhizal Genomics Consortium"/>
            <person name="Kohler A."/>
            <person name="Kuo A."/>
            <person name="Nagy L.G."/>
            <person name="Floudas D."/>
            <person name="Copeland A."/>
            <person name="Barry K.W."/>
            <person name="Cichocki N."/>
            <person name="Veneault-Fourrey C."/>
            <person name="LaButti K."/>
            <person name="Lindquist E.A."/>
            <person name="Lipzen A."/>
            <person name="Lundell T."/>
            <person name="Morin E."/>
            <person name="Murat C."/>
            <person name="Riley R."/>
            <person name="Ohm R."/>
            <person name="Sun H."/>
            <person name="Tunlid A."/>
            <person name="Henrissat B."/>
            <person name="Grigoriev I.V."/>
            <person name="Hibbett D.S."/>
            <person name="Martin F."/>
        </authorList>
    </citation>
    <scope>NUCLEOTIDE SEQUENCE</scope>
    <source>
        <strain evidence="6">LaAM-08-1</strain>
    </source>
</reference>
<dbReference type="GO" id="GO:0046982">
    <property type="term" value="F:protein heterodimerization activity"/>
    <property type="evidence" value="ECO:0007669"/>
    <property type="project" value="InterPro"/>
</dbReference>
<evidence type="ECO:0000313" key="7">
    <source>
        <dbReference type="Proteomes" id="UP000054477"/>
    </source>
</evidence>
<dbReference type="AlphaFoldDB" id="A0A0C9X9A8"/>
<evidence type="ECO:0000256" key="3">
    <source>
        <dbReference type="ARBA" id="ARBA00022454"/>
    </source>
</evidence>
<dbReference type="EMBL" id="KN838662">
    <property type="protein sequence ID" value="KIJ98757.1"/>
    <property type="molecule type" value="Genomic_DNA"/>
</dbReference>
<dbReference type="OrthoDB" id="1881399at2759"/>
<sequence length="86" mass="9966">QTATGGVQKPHRFHAGTVTLCESDVTTWKPPFQRLVREIAQDLKVRFVFILRPEHHWSALHSANVSLHRPTEPYTANRFLPPTHRF</sequence>
<dbReference type="Proteomes" id="UP000054477">
    <property type="component" value="Unassembled WGS sequence"/>
</dbReference>